<dbReference type="PANTHER" id="PTHR33406:SF11">
    <property type="entry name" value="MEMBRANE PROTEIN SCO6666-RELATED"/>
    <property type="match status" value="1"/>
</dbReference>
<comment type="subcellular location">
    <subcellularLocation>
        <location evidence="1">Cell membrane</location>
        <topology evidence="1">Multi-pass membrane protein</topology>
    </subcellularLocation>
</comment>
<protein>
    <recommendedName>
        <fullName evidence="8">SSD domain-containing protein</fullName>
    </recommendedName>
</protein>
<dbReference type="Gene3D" id="1.20.1640.10">
    <property type="entry name" value="Multidrug efflux transporter AcrB transmembrane domain"/>
    <property type="match status" value="2"/>
</dbReference>
<dbReference type="PANTHER" id="PTHR33406">
    <property type="entry name" value="MEMBRANE PROTEIN MJ1562-RELATED"/>
    <property type="match status" value="1"/>
</dbReference>
<feature type="transmembrane region" description="Helical" evidence="7">
    <location>
        <begin position="306"/>
        <end position="327"/>
    </location>
</feature>
<dbReference type="SUPFAM" id="SSF82866">
    <property type="entry name" value="Multidrug efflux transporter AcrB transmembrane domain"/>
    <property type="match status" value="2"/>
</dbReference>
<dbReference type="InterPro" id="IPR004869">
    <property type="entry name" value="MMPL_dom"/>
</dbReference>
<evidence type="ECO:0000256" key="4">
    <source>
        <dbReference type="ARBA" id="ARBA00022692"/>
    </source>
</evidence>
<organism evidence="9 10">
    <name type="scientific">Candidatus Rhodoluna planktonica</name>
    <dbReference type="NCBI Taxonomy" id="535712"/>
    <lineage>
        <taxon>Bacteria</taxon>
        <taxon>Bacillati</taxon>
        <taxon>Actinomycetota</taxon>
        <taxon>Actinomycetes</taxon>
        <taxon>Micrococcales</taxon>
        <taxon>Microbacteriaceae</taxon>
        <taxon>Luna cluster</taxon>
        <taxon>Luna-1 subcluster</taxon>
        <taxon>Rhodoluna</taxon>
    </lineage>
</organism>
<feature type="transmembrane region" description="Helical" evidence="7">
    <location>
        <begin position="364"/>
        <end position="382"/>
    </location>
</feature>
<dbReference type="Proteomes" id="UP000243784">
    <property type="component" value="Chromosome"/>
</dbReference>
<evidence type="ECO:0000256" key="5">
    <source>
        <dbReference type="ARBA" id="ARBA00022989"/>
    </source>
</evidence>
<dbReference type="InterPro" id="IPR000731">
    <property type="entry name" value="SSD"/>
</dbReference>
<dbReference type="KEGG" id="rpla:A4Z71_00130"/>
<evidence type="ECO:0000313" key="10">
    <source>
        <dbReference type="Proteomes" id="UP000243784"/>
    </source>
</evidence>
<keyword evidence="10" id="KW-1185">Reference proteome</keyword>
<evidence type="ECO:0000256" key="3">
    <source>
        <dbReference type="ARBA" id="ARBA00022475"/>
    </source>
</evidence>
<dbReference type="RefSeq" id="WP_070953987.1">
    <property type="nucleotide sequence ID" value="NZ_CP015208.1"/>
</dbReference>
<reference evidence="9 10" key="1">
    <citation type="journal article" date="2016" name="Biochim. Biophys. Acta">
        <title>Photochemical characterization of actinorhodopsin and its functional existence in the natural host.</title>
        <authorList>
            <person name="Nakamura S."/>
            <person name="Kikukawa T."/>
            <person name="Tamogami J."/>
            <person name="Kamiya M."/>
            <person name="Aizawa T."/>
            <person name="Hahn M.W."/>
            <person name="Ihara K."/>
            <person name="Kamo N."/>
            <person name="Demura M."/>
        </authorList>
    </citation>
    <scope>NUCLEOTIDE SEQUENCE [LARGE SCALE GENOMIC DNA]</scope>
    <source>
        <strain evidence="9 10">MWH-Dar1</strain>
    </source>
</reference>
<dbReference type="PROSITE" id="PS50156">
    <property type="entry name" value="SSD"/>
    <property type="match status" value="1"/>
</dbReference>
<feature type="transmembrane region" description="Helical" evidence="7">
    <location>
        <begin position="279"/>
        <end position="300"/>
    </location>
</feature>
<dbReference type="GO" id="GO:0005886">
    <property type="term" value="C:plasma membrane"/>
    <property type="evidence" value="ECO:0007669"/>
    <property type="project" value="UniProtKB-SubCell"/>
</dbReference>
<keyword evidence="5 7" id="KW-1133">Transmembrane helix</keyword>
<feature type="transmembrane region" description="Helical" evidence="7">
    <location>
        <begin position="586"/>
        <end position="608"/>
    </location>
</feature>
<dbReference type="AlphaFoldDB" id="A0A1D9DXE1"/>
<accession>A0A1D9DXE1</accession>
<feature type="transmembrane region" description="Helical" evidence="7">
    <location>
        <begin position="204"/>
        <end position="222"/>
    </location>
</feature>
<sequence length="718" mass="77366">MRRLAQFVVRRSRAVLAAFIGIVALSSILGFQSFGLLKGGGYDDPTSDSAKVSELLVEEFKQESAEVIMVVDFDQAAGEPSSIAQATKLEDALFEIAEVRKVESYYSLGTPPSLLSEDGKAVYFFVYLEDGVREAQIAKQISDQFGANWDGGPDIYVAGFAAVTSSINSAIQSDLAKAEAIAIPLTILLLLFVFGSLVAAGLPLLIGGLAIVGSFFFIWLTAQFTDTSIFALNLITGLGLGLGIDYALLMVNRFREERDRGVQVQQAVVNMVTSAGRTVLFSGLTVAVVLSSMLFFPQYFLKSFAVGGVVVVLLAVAAALLVLPAMLSRLGDRVNRLKVIKTADKPKESAAWAAVAKFVMRRPIPVLLITSIGLGSLVLLAQDVEFGQVDDRILQQSDRAVVASNVIRERFSSREGSPVEILMVDASQDDVTDYVLELSKLDGIVRVQSSSGIAIDGSLDDGYAVAFADYQVGDYQRIVAIHDIESRSTEGIELTRAIRALDSDHELLVGGSAAIYTDSQDGIEQQLPNVASWIIAWTLILLFLFTGSVLLPIKAIVLNVMSLGATLGFVTWVFMGGHLKWLIGDFFVTGTIDTSSVVLIAVVAFGLSMDYELFLLSRIKEQHDAGMNTIESVAQGLQRSGRIITAAALVLAVSFIAFVTSGVTIMKMLGLGIAFAILLDATVVRGLLVPALMRLFGEANWWAPKWMKAIYKRIGLGH</sequence>
<dbReference type="Pfam" id="PF03176">
    <property type="entry name" value="MMPL"/>
    <property type="match status" value="2"/>
</dbReference>
<keyword evidence="4 7" id="KW-0812">Transmembrane</keyword>
<evidence type="ECO:0000256" key="2">
    <source>
        <dbReference type="ARBA" id="ARBA00010157"/>
    </source>
</evidence>
<feature type="transmembrane region" description="Helical" evidence="7">
    <location>
        <begin position="181"/>
        <end position="199"/>
    </location>
</feature>
<dbReference type="STRING" id="535712.A4Z71_00130"/>
<evidence type="ECO:0000259" key="8">
    <source>
        <dbReference type="PROSITE" id="PS50156"/>
    </source>
</evidence>
<feature type="transmembrane region" description="Helical" evidence="7">
    <location>
        <begin position="228"/>
        <end position="251"/>
    </location>
</feature>
<evidence type="ECO:0000313" key="9">
    <source>
        <dbReference type="EMBL" id="AOY55471.1"/>
    </source>
</evidence>
<feature type="transmembrane region" description="Helical" evidence="7">
    <location>
        <begin position="530"/>
        <end position="551"/>
    </location>
</feature>
<evidence type="ECO:0000256" key="1">
    <source>
        <dbReference type="ARBA" id="ARBA00004651"/>
    </source>
</evidence>
<feature type="transmembrane region" description="Helical" evidence="7">
    <location>
        <begin position="669"/>
        <end position="688"/>
    </location>
</feature>
<proteinExistence type="inferred from homology"/>
<feature type="transmembrane region" description="Helical" evidence="7">
    <location>
        <begin position="643"/>
        <end position="663"/>
    </location>
</feature>
<name>A0A1D9DXE1_9MICO</name>
<comment type="similarity">
    <text evidence="2">Belongs to the resistance-nodulation-cell division (RND) (TC 2.A.6) family. MmpL subfamily.</text>
</comment>
<dbReference type="InterPro" id="IPR050545">
    <property type="entry name" value="Mycobact_MmpL"/>
</dbReference>
<gene>
    <name evidence="9" type="ORF">A4Z71_00130</name>
</gene>
<feature type="transmembrane region" description="Helical" evidence="7">
    <location>
        <begin position="556"/>
        <end position="574"/>
    </location>
</feature>
<evidence type="ECO:0000256" key="6">
    <source>
        <dbReference type="ARBA" id="ARBA00023136"/>
    </source>
</evidence>
<keyword evidence="6 7" id="KW-0472">Membrane</keyword>
<dbReference type="EMBL" id="CP015208">
    <property type="protein sequence ID" value="AOY55471.1"/>
    <property type="molecule type" value="Genomic_DNA"/>
</dbReference>
<feature type="domain" description="SSD" evidence="8">
    <location>
        <begin position="238"/>
        <end position="329"/>
    </location>
</feature>
<keyword evidence="3" id="KW-1003">Cell membrane</keyword>
<evidence type="ECO:0000256" key="7">
    <source>
        <dbReference type="SAM" id="Phobius"/>
    </source>
</evidence>